<dbReference type="SUPFAM" id="SSF53187">
    <property type="entry name" value="Zn-dependent exopeptidases"/>
    <property type="match status" value="1"/>
</dbReference>
<evidence type="ECO:0000256" key="4">
    <source>
        <dbReference type="ARBA" id="ARBA00022571"/>
    </source>
</evidence>
<dbReference type="GO" id="GO:0005737">
    <property type="term" value="C:cytoplasm"/>
    <property type="evidence" value="ECO:0007669"/>
    <property type="project" value="UniProtKB-SubCell"/>
</dbReference>
<keyword evidence="8" id="KW-0862">Zinc</keyword>
<evidence type="ECO:0000256" key="2">
    <source>
        <dbReference type="ARBA" id="ARBA00005691"/>
    </source>
</evidence>
<protein>
    <submittedName>
        <fullName evidence="11">Acetylornithine deacetylase</fullName>
        <ecNumber evidence="11">3.5.1.16</ecNumber>
    </submittedName>
</protein>
<dbReference type="NCBIfam" id="TIGR01892">
    <property type="entry name" value="AcOrn-deacetyl"/>
    <property type="match status" value="1"/>
</dbReference>
<name>A0A839HDE8_9GAMM</name>
<dbReference type="InterPro" id="IPR050072">
    <property type="entry name" value="Peptidase_M20A"/>
</dbReference>
<sequence length="386" mass="41671">MTPPIPSLKEMLAALIATPSISSIHAEWNQSNLPLLALLTDWLTAAGFRVEQLPVPHHPDKANLIATLGAGNDGLVLAGHTDTVPIDAARWQYDPFQLTEDNGRLYGLGMCDMKSFFALVLEATRGLTAAELKRPLVILATADEESSMLGARALAATGRSIGRYAVIGEPTNLQPIRLHKGVMGESIQLHGRSGHASDPSLGNSALEGMHAVLTALFAWRDTLKTRYVNHAFPVAWPTINFGAIHGGDNPNRICGSCELQVDMRVLPGLQPETLHTELSTQVARIAQSRGLQWTVTPLFDSIPSGETPADSLIVRIAEELTGQPAAAVSFGTELPFFNQLGMETIVLGPGDIAQAHQPDEFLAIDRIPPTLTLIQQLVRRFCLFPD</sequence>
<dbReference type="PANTHER" id="PTHR43808:SF1">
    <property type="entry name" value="ACETYLORNITHINE DEACETYLASE"/>
    <property type="match status" value="1"/>
</dbReference>
<comment type="subcellular location">
    <subcellularLocation>
        <location evidence="1">Cytoplasm</location>
    </subcellularLocation>
</comment>
<dbReference type="RefSeq" id="WP_182584290.1">
    <property type="nucleotide sequence ID" value="NZ_JABVCQ010000023.1"/>
</dbReference>
<dbReference type="Gene3D" id="3.40.630.10">
    <property type="entry name" value="Zn peptidases"/>
    <property type="match status" value="1"/>
</dbReference>
<dbReference type="Pfam" id="PF01546">
    <property type="entry name" value="Peptidase_M20"/>
    <property type="match status" value="1"/>
</dbReference>
<evidence type="ECO:0000256" key="8">
    <source>
        <dbReference type="ARBA" id="ARBA00022833"/>
    </source>
</evidence>
<dbReference type="GO" id="GO:0006526">
    <property type="term" value="P:L-arginine biosynthetic process"/>
    <property type="evidence" value="ECO:0007669"/>
    <property type="project" value="UniProtKB-KW"/>
</dbReference>
<gene>
    <name evidence="11" type="primary">argE</name>
    <name evidence="11" type="ORF">HUK38_10530</name>
</gene>
<dbReference type="AlphaFoldDB" id="A0A839HDE8"/>
<comment type="caution">
    <text evidence="11">The sequence shown here is derived from an EMBL/GenBank/DDBJ whole genome shotgun (WGS) entry which is preliminary data.</text>
</comment>
<keyword evidence="6" id="KW-0479">Metal-binding</keyword>
<dbReference type="EMBL" id="JABVCQ010000023">
    <property type="protein sequence ID" value="MBB1126661.1"/>
    <property type="molecule type" value="Genomic_DNA"/>
</dbReference>
<evidence type="ECO:0000256" key="3">
    <source>
        <dbReference type="ARBA" id="ARBA00022490"/>
    </source>
</evidence>
<comment type="similarity">
    <text evidence="2">Belongs to the peptidase M20A family. ArgE subfamily.</text>
</comment>
<dbReference type="Pfam" id="PF07687">
    <property type="entry name" value="M20_dimer"/>
    <property type="match status" value="1"/>
</dbReference>
<evidence type="ECO:0000313" key="12">
    <source>
        <dbReference type="Proteomes" id="UP000548632"/>
    </source>
</evidence>
<dbReference type="SUPFAM" id="SSF55031">
    <property type="entry name" value="Bacterial exopeptidase dimerisation domain"/>
    <property type="match status" value="1"/>
</dbReference>
<dbReference type="FunFam" id="3.30.70.360:FF:000003">
    <property type="entry name" value="Acetylornithine deacetylase"/>
    <property type="match status" value="1"/>
</dbReference>
<evidence type="ECO:0000256" key="1">
    <source>
        <dbReference type="ARBA" id="ARBA00004496"/>
    </source>
</evidence>
<accession>A0A839HDE8</accession>
<keyword evidence="4" id="KW-0055">Arginine biosynthesis</keyword>
<dbReference type="Proteomes" id="UP000548632">
    <property type="component" value="Unassembled WGS sequence"/>
</dbReference>
<keyword evidence="3" id="KW-0963">Cytoplasm</keyword>
<keyword evidence="5" id="KW-0028">Amino-acid biosynthesis</keyword>
<dbReference type="InterPro" id="IPR011650">
    <property type="entry name" value="Peptidase_M20_dimer"/>
</dbReference>
<dbReference type="NCBIfam" id="NF003474">
    <property type="entry name" value="PRK05111.1"/>
    <property type="match status" value="1"/>
</dbReference>
<keyword evidence="9" id="KW-0170">Cobalt</keyword>
<keyword evidence="7 11" id="KW-0378">Hydrolase</keyword>
<reference evidence="11 12" key="1">
    <citation type="journal article" date="2020" name="Arch. Microbiol.">
        <title>The genome sequence of the giant phototrophic gammaproteobacterium Thiospirillum jenense gives insight into its physiological properties and phylogenetic relationships.</title>
        <authorList>
            <person name="Imhoff J.F."/>
            <person name="Meyer T.E."/>
            <person name="Kyndt J.A."/>
        </authorList>
    </citation>
    <scope>NUCLEOTIDE SEQUENCE [LARGE SCALE GENOMIC DNA]</scope>
    <source>
        <strain evidence="11 12">DSM 216</strain>
    </source>
</reference>
<dbReference type="InterPro" id="IPR010169">
    <property type="entry name" value="AcOrn-deacetyl"/>
</dbReference>
<proteinExistence type="inferred from homology"/>
<evidence type="ECO:0000256" key="7">
    <source>
        <dbReference type="ARBA" id="ARBA00022801"/>
    </source>
</evidence>
<evidence type="ECO:0000256" key="9">
    <source>
        <dbReference type="ARBA" id="ARBA00023285"/>
    </source>
</evidence>
<dbReference type="EC" id="3.5.1.16" evidence="11"/>
<evidence type="ECO:0000313" key="11">
    <source>
        <dbReference type="EMBL" id="MBB1126661.1"/>
    </source>
</evidence>
<dbReference type="PANTHER" id="PTHR43808">
    <property type="entry name" value="ACETYLORNITHINE DEACETYLASE"/>
    <property type="match status" value="1"/>
</dbReference>
<dbReference type="InterPro" id="IPR036264">
    <property type="entry name" value="Bact_exopeptidase_dim_dom"/>
</dbReference>
<evidence type="ECO:0000259" key="10">
    <source>
        <dbReference type="Pfam" id="PF07687"/>
    </source>
</evidence>
<dbReference type="Gene3D" id="3.30.70.360">
    <property type="match status" value="1"/>
</dbReference>
<evidence type="ECO:0000256" key="6">
    <source>
        <dbReference type="ARBA" id="ARBA00022723"/>
    </source>
</evidence>
<dbReference type="GO" id="GO:0046872">
    <property type="term" value="F:metal ion binding"/>
    <property type="evidence" value="ECO:0007669"/>
    <property type="project" value="UniProtKB-KW"/>
</dbReference>
<keyword evidence="12" id="KW-1185">Reference proteome</keyword>
<organism evidence="11 12">
    <name type="scientific">Thiospirillum jenense</name>
    <dbReference type="NCBI Taxonomy" id="1653858"/>
    <lineage>
        <taxon>Bacteria</taxon>
        <taxon>Pseudomonadati</taxon>
        <taxon>Pseudomonadota</taxon>
        <taxon>Gammaproteobacteria</taxon>
        <taxon>Chromatiales</taxon>
        <taxon>Chromatiaceae</taxon>
        <taxon>Thiospirillum</taxon>
    </lineage>
</organism>
<dbReference type="GO" id="GO:0008777">
    <property type="term" value="F:acetylornithine deacetylase activity"/>
    <property type="evidence" value="ECO:0007669"/>
    <property type="project" value="UniProtKB-EC"/>
</dbReference>
<dbReference type="CDD" id="cd03894">
    <property type="entry name" value="M20_ArgE"/>
    <property type="match status" value="1"/>
</dbReference>
<evidence type="ECO:0000256" key="5">
    <source>
        <dbReference type="ARBA" id="ARBA00022605"/>
    </source>
</evidence>
<feature type="domain" description="Peptidase M20 dimerisation" evidence="10">
    <location>
        <begin position="179"/>
        <end position="284"/>
    </location>
</feature>
<dbReference type="InterPro" id="IPR002933">
    <property type="entry name" value="Peptidase_M20"/>
</dbReference>